<dbReference type="PROSITE" id="PS50109">
    <property type="entry name" value="HIS_KIN"/>
    <property type="match status" value="1"/>
</dbReference>
<dbReference type="Proteomes" id="UP000886043">
    <property type="component" value="Unassembled WGS sequence"/>
</dbReference>
<dbReference type="AlphaFoldDB" id="A0A7C3CLL0"/>
<dbReference type="CDD" id="cd00075">
    <property type="entry name" value="HATPase"/>
    <property type="match status" value="1"/>
</dbReference>
<evidence type="ECO:0000256" key="9">
    <source>
        <dbReference type="SAM" id="Phobius"/>
    </source>
</evidence>
<dbReference type="InterPro" id="IPR036890">
    <property type="entry name" value="HATPase_C_sf"/>
</dbReference>
<dbReference type="GO" id="GO:0005524">
    <property type="term" value="F:ATP binding"/>
    <property type="evidence" value="ECO:0007669"/>
    <property type="project" value="UniProtKB-KW"/>
</dbReference>
<keyword evidence="5" id="KW-0547">Nucleotide-binding</keyword>
<sequence>MAPLEKTLPLGKTSFSALAQEMVVKSRFRFYFAVGVGLLGLTFLLQLFIIRRTLTAHQRFEAERALGLIEGRLRGYLDLLRVLPNPPNFLRNLAWLTDELQSDPGLVGVLVTEKNRVLLNTFPEELSRNLPPFSRCVGGYQRDRIFYLCRRSELAPGRYFRLVVAFDNTFKSMLFEEALFYGGLVFLGGLLLLGLTYVYALRLEKEQERLSRRLLSSEKLAAMGRLAAMLAHEIRNPLHTLSMGLQYLWEDPQAAHQYRPLLEKEIQRLSELTSELLRLSRGFEIQPENFSVSALIQELRSRFHPKARARGLHFEVRLEDGEIRADRRWLYRALFNLLANALEAPEGNRIRLTVSFTNGEVRFSVCNTGTEIPEEVRERVFEPFFTTREGGFGLGLYIVRQVAEAHGGRVTFKKHGEEVCFELSIPRSS</sequence>
<organism evidence="11">
    <name type="scientific">Thermosulfurimonas dismutans</name>
    <dbReference type="NCBI Taxonomy" id="999894"/>
    <lineage>
        <taxon>Bacteria</taxon>
        <taxon>Pseudomonadati</taxon>
        <taxon>Thermodesulfobacteriota</taxon>
        <taxon>Thermodesulfobacteria</taxon>
        <taxon>Thermodesulfobacteriales</taxon>
        <taxon>Thermodesulfobacteriaceae</taxon>
        <taxon>Thermosulfurimonas</taxon>
    </lineage>
</organism>
<dbReference type="InterPro" id="IPR003661">
    <property type="entry name" value="HisK_dim/P_dom"/>
</dbReference>
<dbReference type="SMART" id="SM00387">
    <property type="entry name" value="HATPase_c"/>
    <property type="match status" value="1"/>
</dbReference>
<evidence type="ECO:0000256" key="4">
    <source>
        <dbReference type="ARBA" id="ARBA00022679"/>
    </source>
</evidence>
<keyword evidence="9" id="KW-0812">Transmembrane</keyword>
<dbReference type="Pfam" id="PF00512">
    <property type="entry name" value="HisKA"/>
    <property type="match status" value="1"/>
</dbReference>
<evidence type="ECO:0000256" key="8">
    <source>
        <dbReference type="ARBA" id="ARBA00023012"/>
    </source>
</evidence>
<evidence type="ECO:0000256" key="7">
    <source>
        <dbReference type="ARBA" id="ARBA00022840"/>
    </source>
</evidence>
<dbReference type="InterPro" id="IPR005467">
    <property type="entry name" value="His_kinase_dom"/>
</dbReference>
<protein>
    <recommendedName>
        <fullName evidence="2">histidine kinase</fullName>
        <ecNumber evidence="2">2.7.13.3</ecNumber>
    </recommendedName>
</protein>
<evidence type="ECO:0000256" key="2">
    <source>
        <dbReference type="ARBA" id="ARBA00012438"/>
    </source>
</evidence>
<feature type="transmembrane region" description="Helical" evidence="9">
    <location>
        <begin position="30"/>
        <end position="50"/>
    </location>
</feature>
<keyword evidence="3" id="KW-0597">Phosphoprotein</keyword>
<keyword evidence="9" id="KW-1133">Transmembrane helix</keyword>
<dbReference type="Gene3D" id="3.30.565.10">
    <property type="entry name" value="Histidine kinase-like ATPase, C-terminal domain"/>
    <property type="match status" value="1"/>
</dbReference>
<reference evidence="11" key="1">
    <citation type="journal article" date="2020" name="mSystems">
        <title>Genome- and Community-Level Interaction Insights into Carbon Utilization and Element Cycling Functions of Hydrothermarchaeota in Hydrothermal Sediment.</title>
        <authorList>
            <person name="Zhou Z."/>
            <person name="Liu Y."/>
            <person name="Xu W."/>
            <person name="Pan J."/>
            <person name="Luo Z.H."/>
            <person name="Li M."/>
        </authorList>
    </citation>
    <scope>NUCLEOTIDE SEQUENCE [LARGE SCALE GENOMIC DNA]</scope>
    <source>
        <strain evidence="11">HyVt-483</strain>
    </source>
</reference>
<dbReference type="Gene3D" id="1.10.287.130">
    <property type="match status" value="1"/>
</dbReference>
<dbReference type="PRINTS" id="PR00344">
    <property type="entry name" value="BCTRLSENSOR"/>
</dbReference>
<name>A0A7C3CLL0_9BACT</name>
<proteinExistence type="predicted"/>
<dbReference type="InterPro" id="IPR004358">
    <property type="entry name" value="Sig_transdc_His_kin-like_C"/>
</dbReference>
<dbReference type="InterPro" id="IPR003594">
    <property type="entry name" value="HATPase_dom"/>
</dbReference>
<evidence type="ECO:0000256" key="6">
    <source>
        <dbReference type="ARBA" id="ARBA00022777"/>
    </source>
</evidence>
<keyword evidence="6 11" id="KW-0418">Kinase</keyword>
<comment type="caution">
    <text evidence="11">The sequence shown here is derived from an EMBL/GenBank/DDBJ whole genome shotgun (WGS) entry which is preliminary data.</text>
</comment>
<evidence type="ECO:0000313" key="11">
    <source>
        <dbReference type="EMBL" id="HFC96955.1"/>
    </source>
</evidence>
<dbReference type="EC" id="2.7.13.3" evidence="2"/>
<dbReference type="SMART" id="SM00388">
    <property type="entry name" value="HisKA"/>
    <property type="match status" value="1"/>
</dbReference>
<dbReference type="SUPFAM" id="SSF47384">
    <property type="entry name" value="Homodimeric domain of signal transducing histidine kinase"/>
    <property type="match status" value="1"/>
</dbReference>
<keyword evidence="7" id="KW-0067">ATP-binding</keyword>
<evidence type="ECO:0000256" key="3">
    <source>
        <dbReference type="ARBA" id="ARBA00022553"/>
    </source>
</evidence>
<dbReference type="InterPro" id="IPR036097">
    <property type="entry name" value="HisK_dim/P_sf"/>
</dbReference>
<keyword evidence="4" id="KW-0808">Transferase</keyword>
<dbReference type="Pfam" id="PF02518">
    <property type="entry name" value="HATPase_c"/>
    <property type="match status" value="1"/>
</dbReference>
<keyword evidence="8" id="KW-0902">Two-component regulatory system</keyword>
<evidence type="ECO:0000259" key="10">
    <source>
        <dbReference type="PROSITE" id="PS50109"/>
    </source>
</evidence>
<dbReference type="PANTHER" id="PTHR43065:SF10">
    <property type="entry name" value="PEROXIDE STRESS-ACTIVATED HISTIDINE KINASE MAK3"/>
    <property type="match status" value="1"/>
</dbReference>
<comment type="catalytic activity">
    <reaction evidence="1">
        <text>ATP + protein L-histidine = ADP + protein N-phospho-L-histidine.</text>
        <dbReference type="EC" id="2.7.13.3"/>
    </reaction>
</comment>
<keyword evidence="9" id="KW-0472">Membrane</keyword>
<accession>A0A7C3CLL0</accession>
<evidence type="ECO:0000256" key="5">
    <source>
        <dbReference type="ARBA" id="ARBA00022741"/>
    </source>
</evidence>
<gene>
    <name evidence="11" type="ORF">ENJ40_00655</name>
</gene>
<dbReference type="SUPFAM" id="SSF55874">
    <property type="entry name" value="ATPase domain of HSP90 chaperone/DNA topoisomerase II/histidine kinase"/>
    <property type="match status" value="1"/>
</dbReference>
<feature type="domain" description="Histidine kinase" evidence="10">
    <location>
        <begin position="229"/>
        <end position="429"/>
    </location>
</feature>
<dbReference type="GO" id="GO:0000155">
    <property type="term" value="F:phosphorelay sensor kinase activity"/>
    <property type="evidence" value="ECO:0007669"/>
    <property type="project" value="InterPro"/>
</dbReference>
<evidence type="ECO:0000256" key="1">
    <source>
        <dbReference type="ARBA" id="ARBA00000085"/>
    </source>
</evidence>
<dbReference type="EMBL" id="DRMH01000011">
    <property type="protein sequence ID" value="HFC96955.1"/>
    <property type="molecule type" value="Genomic_DNA"/>
</dbReference>
<feature type="transmembrane region" description="Helical" evidence="9">
    <location>
        <begin position="178"/>
        <end position="200"/>
    </location>
</feature>
<dbReference type="CDD" id="cd00082">
    <property type="entry name" value="HisKA"/>
    <property type="match status" value="1"/>
</dbReference>
<dbReference type="PANTHER" id="PTHR43065">
    <property type="entry name" value="SENSOR HISTIDINE KINASE"/>
    <property type="match status" value="1"/>
</dbReference>